<dbReference type="EMBL" id="VYDA01000066">
    <property type="protein sequence ID" value="MYH60537.1"/>
    <property type="molecule type" value="Genomic_DNA"/>
</dbReference>
<evidence type="ECO:0008006" key="2">
    <source>
        <dbReference type="Google" id="ProtNLM"/>
    </source>
</evidence>
<proteinExistence type="predicted"/>
<comment type="caution">
    <text evidence="1">The sequence shown here is derived from an EMBL/GenBank/DDBJ whole genome shotgun (WGS) entry which is preliminary data.</text>
</comment>
<dbReference type="Pfam" id="PF10923">
    <property type="entry name" value="BrxC_BrxD"/>
    <property type="match status" value="1"/>
</dbReference>
<accession>A0A6B1FWT2</accession>
<protein>
    <recommendedName>
        <fullName evidence="2">ATP-binding protein</fullName>
    </recommendedName>
</protein>
<reference evidence="1" key="1">
    <citation type="submission" date="2019-09" db="EMBL/GenBank/DDBJ databases">
        <title>Characterisation of the sponge microbiome using genome-centric metagenomics.</title>
        <authorList>
            <person name="Engelberts J.P."/>
            <person name="Robbins S.J."/>
            <person name="De Goeij J.M."/>
            <person name="Aranda M."/>
            <person name="Bell S.C."/>
            <person name="Webster N.S."/>
        </authorList>
    </citation>
    <scope>NUCLEOTIDE SEQUENCE</scope>
    <source>
        <strain evidence="1">SB0675_bin_29</strain>
    </source>
</reference>
<organism evidence="1">
    <name type="scientific">Caldilineaceae bacterium SB0675_bin_29</name>
    <dbReference type="NCBI Taxonomy" id="2605266"/>
    <lineage>
        <taxon>Bacteria</taxon>
        <taxon>Bacillati</taxon>
        <taxon>Chloroflexota</taxon>
        <taxon>Caldilineae</taxon>
        <taxon>Caldilineales</taxon>
        <taxon>Caldilineaceae</taxon>
    </lineage>
</organism>
<evidence type="ECO:0000313" key="1">
    <source>
        <dbReference type="EMBL" id="MYH60537.1"/>
    </source>
</evidence>
<dbReference type="InterPro" id="IPR021228">
    <property type="entry name" value="BrxD"/>
</dbReference>
<gene>
    <name evidence="1" type="ORF">F4148_01775</name>
</gene>
<name>A0A6B1FWT2_9CHLR</name>
<sequence length="487" mass="55021">MQPCSNGARWLDSPLDSGMIGESVEHPQYGRGRIVAQYRNGTEWMVHFASGLRFRRSRLEFNGQRPRETLVSAGNLSRIVPMPMAPDHWEARHLIESLRVGVAPAQRIRDLTIGLEAERKSLTQALHQAHSEGGATRAVLGEYGYGKSHVIELTTQEALDCNFLVAVTSLDLHELPPHRAFDIYGSLMRNLRYPQSDERGLGPLLAAITKTPALQAKFSESAPEADDPLVCGLQALGESSSSDKRAAWQNWLMGGRKERWMDWAMKRSRPRGFRFPSIYRNSHNARQIAYLLTGISVLARLAGYSGLCVLLDEAESYSLLYPYQRPKASLFFSAVVRAALGNSAIRINPDGLPQHRFREYPIRYGGSQSLFFLFTVTHSDIPLEAWLEDEQILHLNHRYKAQEIDRFLEQALAFHTQAYAYEPDERHRKVCQGAAEHLGQGMRSDHLNIRAAMRLSVELFDLLYLHPDYTAATLLSELRKSLSQQAI</sequence>
<dbReference type="AlphaFoldDB" id="A0A6B1FWT2"/>